<reference evidence="5 6" key="1">
    <citation type="submission" date="2016-11" db="EMBL/GenBank/DDBJ databases">
        <authorList>
            <person name="Jaros S."/>
            <person name="Januszkiewicz K."/>
            <person name="Wedrychowicz H."/>
        </authorList>
    </citation>
    <scope>NUCLEOTIDE SEQUENCE [LARGE SCALE GENOMIC DNA]</scope>
    <source>
        <strain evidence="5 6">GAS95</strain>
    </source>
</reference>
<dbReference type="Gene3D" id="3.40.630.30">
    <property type="match status" value="1"/>
</dbReference>
<evidence type="ECO:0000313" key="5">
    <source>
        <dbReference type="EMBL" id="SIO63508.1"/>
    </source>
</evidence>
<keyword evidence="5" id="KW-0689">Ribosomal protein</keyword>
<evidence type="ECO:0000256" key="2">
    <source>
        <dbReference type="ARBA" id="ARBA00023315"/>
    </source>
</evidence>
<dbReference type="GO" id="GO:0005840">
    <property type="term" value="C:ribosome"/>
    <property type="evidence" value="ECO:0007669"/>
    <property type="project" value="UniProtKB-KW"/>
</dbReference>
<organism evidence="5 6">
    <name type="scientific">Paraburkholderia phenazinium</name>
    <dbReference type="NCBI Taxonomy" id="60549"/>
    <lineage>
        <taxon>Bacteria</taxon>
        <taxon>Pseudomonadati</taxon>
        <taxon>Pseudomonadota</taxon>
        <taxon>Betaproteobacteria</taxon>
        <taxon>Burkholderiales</taxon>
        <taxon>Burkholderiaceae</taxon>
        <taxon>Paraburkholderia</taxon>
    </lineage>
</organism>
<dbReference type="PROSITE" id="PS51186">
    <property type="entry name" value="GNAT"/>
    <property type="match status" value="1"/>
</dbReference>
<dbReference type="GO" id="GO:0005737">
    <property type="term" value="C:cytoplasm"/>
    <property type="evidence" value="ECO:0007669"/>
    <property type="project" value="TreeGrafter"/>
</dbReference>
<evidence type="ECO:0000256" key="3">
    <source>
        <dbReference type="ARBA" id="ARBA00038502"/>
    </source>
</evidence>
<name>A0A1N6L403_9BURK</name>
<dbReference type="InterPro" id="IPR016181">
    <property type="entry name" value="Acyl_CoA_acyltransferase"/>
</dbReference>
<dbReference type="Pfam" id="PF13302">
    <property type="entry name" value="Acetyltransf_3"/>
    <property type="match status" value="1"/>
</dbReference>
<evidence type="ECO:0000313" key="6">
    <source>
        <dbReference type="Proteomes" id="UP000185151"/>
    </source>
</evidence>
<protein>
    <submittedName>
        <fullName evidence="5">[SSU ribosomal protein S5P]-alanine acetyltransferase</fullName>
    </submittedName>
</protein>
<evidence type="ECO:0000256" key="1">
    <source>
        <dbReference type="ARBA" id="ARBA00022679"/>
    </source>
</evidence>
<dbReference type="GO" id="GO:0008999">
    <property type="term" value="F:protein-N-terminal-alanine acetyltransferase activity"/>
    <property type="evidence" value="ECO:0007669"/>
    <property type="project" value="TreeGrafter"/>
</dbReference>
<dbReference type="PANTHER" id="PTHR43792:SF8">
    <property type="entry name" value="[RIBOSOMAL PROTEIN US5]-ALANINE N-ACETYLTRANSFERASE"/>
    <property type="match status" value="1"/>
</dbReference>
<keyword evidence="6" id="KW-1185">Reference proteome</keyword>
<dbReference type="OrthoDB" id="9801669at2"/>
<comment type="similarity">
    <text evidence="3">Belongs to the acetyltransferase family. RimJ subfamily.</text>
</comment>
<dbReference type="EMBL" id="FSRU01000002">
    <property type="protein sequence ID" value="SIO63508.1"/>
    <property type="molecule type" value="Genomic_DNA"/>
</dbReference>
<evidence type="ECO:0000259" key="4">
    <source>
        <dbReference type="PROSITE" id="PS51186"/>
    </source>
</evidence>
<proteinExistence type="inferred from homology"/>
<accession>A0A1N6L403</accession>
<dbReference type="Proteomes" id="UP000185151">
    <property type="component" value="Unassembled WGS sequence"/>
</dbReference>
<sequence length="188" mass="21155">MTPPDFPADGIVTERVRLSTASRADAEALLAFQIENRAHLHPWEPLRADEFFTLPAAEQRLAVMEQQMTHGSALHLLLRGRLTGTVLGECNFTNIVRGPFQACFLGFSIGGRYEGRGLMHEALSAAIDHVFSQYRLHRIMANHRPENLRSGKLLTKLGFEREGLARAYLKINGEWADHVLTSRINPRD</sequence>
<gene>
    <name evidence="5" type="ORF">SAMN05444165_5867</name>
</gene>
<keyword evidence="1 5" id="KW-0808">Transferase</keyword>
<feature type="domain" description="N-acetyltransferase" evidence="4">
    <location>
        <begin position="16"/>
        <end position="186"/>
    </location>
</feature>
<keyword evidence="5" id="KW-0687">Ribonucleoprotein</keyword>
<dbReference type="InterPro" id="IPR051531">
    <property type="entry name" value="N-acetyltransferase"/>
</dbReference>
<dbReference type="PANTHER" id="PTHR43792">
    <property type="entry name" value="GNAT FAMILY, PUTATIVE (AFU_ORTHOLOGUE AFUA_3G00765)-RELATED-RELATED"/>
    <property type="match status" value="1"/>
</dbReference>
<dbReference type="InterPro" id="IPR000182">
    <property type="entry name" value="GNAT_dom"/>
</dbReference>
<keyword evidence="2" id="KW-0012">Acyltransferase</keyword>
<dbReference type="AlphaFoldDB" id="A0A1N6L403"/>
<dbReference type="SUPFAM" id="SSF55729">
    <property type="entry name" value="Acyl-CoA N-acyltransferases (Nat)"/>
    <property type="match status" value="1"/>
</dbReference>
<dbReference type="RefSeq" id="WP_074300775.1">
    <property type="nucleotide sequence ID" value="NZ_FSRU01000002.1"/>
</dbReference>